<feature type="transmembrane region" description="Helical" evidence="8">
    <location>
        <begin position="287"/>
        <end position="308"/>
    </location>
</feature>
<feature type="transmembrane region" description="Helical" evidence="8">
    <location>
        <begin position="204"/>
        <end position="225"/>
    </location>
</feature>
<evidence type="ECO:0000256" key="8">
    <source>
        <dbReference type="SAM" id="Phobius"/>
    </source>
</evidence>
<feature type="transmembrane region" description="Helical" evidence="8">
    <location>
        <begin position="75"/>
        <end position="102"/>
    </location>
</feature>
<evidence type="ECO:0000256" key="5">
    <source>
        <dbReference type="ARBA" id="ARBA00022989"/>
    </source>
</evidence>
<accession>A0A3T0QAM7</accession>
<keyword evidence="6 8" id="KW-0472">Membrane</keyword>
<name>A0A3T0QAM7_9FUNG</name>
<dbReference type="RefSeq" id="YP_009558620.1">
    <property type="nucleotide sequence ID" value="NC_040967.1"/>
</dbReference>
<reference evidence="10" key="1">
    <citation type="journal article" date="2018" name="Appl. Microbiol. Biotechnol.">
        <title>Mitochondrial genome of the entomophthoroid fungus Conidiobolus heterosporus provides insights into evolution of basal fungi.</title>
        <authorList>
            <person name="Nie Y."/>
            <person name="Wang L."/>
            <person name="Cai Y."/>
            <person name="Tao W."/>
            <person name="Zhang Y.J."/>
            <person name="Huang B."/>
        </authorList>
    </citation>
    <scope>NUCLEOTIDE SEQUENCE</scope>
    <source>
        <strain evidence="10">RCEF6331</strain>
    </source>
</reference>
<feature type="transmembrane region" description="Helical" evidence="8">
    <location>
        <begin position="410"/>
        <end position="429"/>
    </location>
</feature>
<evidence type="ECO:0000256" key="4">
    <source>
        <dbReference type="ARBA" id="ARBA00022692"/>
    </source>
</evidence>
<evidence type="ECO:0000256" key="2">
    <source>
        <dbReference type="ARBA" id="ARBA00007012"/>
    </source>
</evidence>
<feature type="domain" description="NADH:quinone oxidoreductase/Mrp antiporter transmembrane" evidence="9">
    <location>
        <begin position="92"/>
        <end position="385"/>
    </location>
</feature>
<keyword evidence="10" id="KW-0560">Oxidoreductase</keyword>
<dbReference type="NCBIfam" id="TIGR01770">
    <property type="entry name" value="NDH_I_N"/>
    <property type="match status" value="1"/>
</dbReference>
<dbReference type="GO" id="GO:0016020">
    <property type="term" value="C:membrane"/>
    <property type="evidence" value="ECO:0007669"/>
    <property type="project" value="UniProtKB-SubCell"/>
</dbReference>
<keyword evidence="5 8" id="KW-1133">Transmembrane helix</keyword>
<feature type="transmembrane region" description="Helical" evidence="8">
    <location>
        <begin position="12"/>
        <end position="30"/>
    </location>
</feature>
<dbReference type="GO" id="GO:0042773">
    <property type="term" value="P:ATP synthesis coupled electron transport"/>
    <property type="evidence" value="ECO:0007669"/>
    <property type="project" value="InterPro"/>
</dbReference>
<organism evidence="10">
    <name type="scientific">Capillidium heterosporum</name>
    <dbReference type="NCBI Taxonomy" id="1167838"/>
    <lineage>
        <taxon>Eukaryota</taxon>
        <taxon>Fungi</taxon>
        <taxon>Fungi incertae sedis</taxon>
        <taxon>Zoopagomycota</taxon>
        <taxon>Entomophthoromycotina</taxon>
        <taxon>Entomophthoromycetes</taxon>
        <taxon>Entomophthorales</taxon>
        <taxon>Ancylistaceae</taxon>
        <taxon>Capillidium</taxon>
    </lineage>
</organism>
<comment type="subcellular location">
    <subcellularLocation>
        <location evidence="1">Membrane</location>
        <topology evidence="1">Multi-pass membrane protein</topology>
    </subcellularLocation>
</comment>
<feature type="transmembrane region" description="Helical" evidence="8">
    <location>
        <begin position="171"/>
        <end position="192"/>
    </location>
</feature>
<evidence type="ECO:0000256" key="6">
    <source>
        <dbReference type="ARBA" id="ARBA00023136"/>
    </source>
</evidence>
<dbReference type="GO" id="GO:0008137">
    <property type="term" value="F:NADH dehydrogenase (ubiquinone) activity"/>
    <property type="evidence" value="ECO:0007669"/>
    <property type="project" value="InterPro"/>
</dbReference>
<evidence type="ECO:0000256" key="1">
    <source>
        <dbReference type="ARBA" id="ARBA00004141"/>
    </source>
</evidence>
<dbReference type="Pfam" id="PF00361">
    <property type="entry name" value="Proton_antipo_M"/>
    <property type="match status" value="1"/>
</dbReference>
<dbReference type="AlphaFoldDB" id="A0A3T0QAM7"/>
<dbReference type="InterPro" id="IPR001750">
    <property type="entry name" value="ND/Mrp_TM"/>
</dbReference>
<keyword evidence="10" id="KW-0496">Mitochondrion</keyword>
<feature type="transmembrane region" description="Helical" evidence="8">
    <location>
        <begin position="129"/>
        <end position="150"/>
    </location>
</feature>
<dbReference type="HAMAP" id="MF_00445">
    <property type="entry name" value="NDH1_NuoN_1"/>
    <property type="match status" value="1"/>
</dbReference>
<dbReference type="InterPro" id="IPR010096">
    <property type="entry name" value="NADH-Q_OxRdtase_suN/2"/>
</dbReference>
<geneLocation type="mitochondrion" evidence="10"/>
<evidence type="ECO:0000256" key="3">
    <source>
        <dbReference type="ARBA" id="ARBA00021008"/>
    </source>
</evidence>
<dbReference type="PANTHER" id="PTHR22773">
    <property type="entry name" value="NADH DEHYDROGENASE"/>
    <property type="match status" value="1"/>
</dbReference>
<comment type="similarity">
    <text evidence="2">Belongs to the complex I subunit 2 family.</text>
</comment>
<feature type="transmembrane region" description="Helical" evidence="8">
    <location>
        <begin position="262"/>
        <end position="280"/>
    </location>
</feature>
<dbReference type="GeneID" id="39116715"/>
<proteinExistence type="inferred from homology"/>
<protein>
    <recommendedName>
        <fullName evidence="3">NADH-ubiquinone oxidoreductase chain 2</fullName>
    </recommendedName>
    <alternativeName>
        <fullName evidence="7">NADH dehydrogenase subunit 2</fullName>
    </alternativeName>
</protein>
<feature type="transmembrane region" description="Helical" evidence="8">
    <location>
        <begin position="237"/>
        <end position="256"/>
    </location>
</feature>
<evidence type="ECO:0000313" key="10">
    <source>
        <dbReference type="EMBL" id="AZZ06721.1"/>
    </source>
</evidence>
<evidence type="ECO:0000259" key="9">
    <source>
        <dbReference type="Pfam" id="PF00361"/>
    </source>
</evidence>
<keyword evidence="4 8" id="KW-0812">Transmembrane</keyword>
<feature type="transmembrane region" description="Helical" evidence="8">
    <location>
        <begin position="50"/>
        <end position="68"/>
    </location>
</feature>
<gene>
    <name evidence="10" type="primary">nad2</name>
</gene>
<feature type="transmembrane region" description="Helical" evidence="8">
    <location>
        <begin position="335"/>
        <end position="357"/>
    </location>
</feature>
<feature type="transmembrane region" description="Helical" evidence="8">
    <location>
        <begin position="369"/>
        <end position="390"/>
    </location>
</feature>
<evidence type="ECO:0000256" key="7">
    <source>
        <dbReference type="ARBA" id="ARBA00031028"/>
    </source>
</evidence>
<dbReference type="GO" id="GO:0016491">
    <property type="term" value="F:oxidoreductase activity"/>
    <property type="evidence" value="ECO:0007669"/>
    <property type="project" value="UniProtKB-KW"/>
</dbReference>
<dbReference type="EMBL" id="MK049352">
    <property type="protein sequence ID" value="AZZ06721.1"/>
    <property type="molecule type" value="Genomic_DNA"/>
</dbReference>
<sequence>MGIGRAININRMTVIVFIYSAILSINMTEIDIINTGVGIYNGLYIVTPMSQYIESYIYIIGGISMVIAKRAKSEYSILIIIITIGMSSIISSNEIISILIGIELQTLGLYVIASINRESERSTAAGIKYYLLGGISSCIIGLGCSMIYGVTGVTNIEELKILININKEINIIVPVVLITVGLLFKIGAAPLHNWLADVIDGVPTIISTWLAVVSKISIIIILYVLYKRIIRKISNRIIILSIILSLIIGSLVGVIQYRIKRLLAYSSIAHAGYILIGIIIDKEVTGLIFYIVQYTITILNIFIIIIAYSEVIDKKRGGEVEYISQLKGIHKRNPLLGISLAISLFSSAGIPPFIGFFGKLNILYGAIDMGNYMITIIAILTSIISCYYYIKVIKVIYFHPININEKTGISENISIIIGIISFVIIFFIISPEDIYNSIQII</sequence>